<name>A0A182IUP8_ANOAO</name>
<feature type="region of interest" description="Disordered" evidence="3">
    <location>
        <begin position="960"/>
        <end position="981"/>
    </location>
</feature>
<feature type="compositionally biased region" description="Polar residues" evidence="3">
    <location>
        <begin position="775"/>
        <end position="793"/>
    </location>
</feature>
<dbReference type="PANTHER" id="PTHR10063">
    <property type="entry name" value="TUBERIN"/>
    <property type="match status" value="1"/>
</dbReference>
<feature type="region of interest" description="Disordered" evidence="3">
    <location>
        <begin position="1262"/>
        <end position="1291"/>
    </location>
</feature>
<feature type="compositionally biased region" description="Low complexity" evidence="3">
    <location>
        <begin position="718"/>
        <end position="729"/>
    </location>
</feature>
<dbReference type="SUPFAM" id="SSF111347">
    <property type="entry name" value="Rap/Ran-GAP"/>
    <property type="match status" value="1"/>
</dbReference>
<dbReference type="STRING" id="41427.A0A182IUP8"/>
<evidence type="ECO:0000256" key="1">
    <source>
        <dbReference type="ARBA" id="ARBA00022468"/>
    </source>
</evidence>
<dbReference type="PANTHER" id="PTHR10063:SF11">
    <property type="entry name" value="RHO GTPASE-ACTIVATING PROTEIN CG5521-RELATED"/>
    <property type="match status" value="1"/>
</dbReference>
<dbReference type="InterPro" id="IPR035974">
    <property type="entry name" value="Rap/Ran-GAP_sf"/>
</dbReference>
<feature type="compositionally biased region" description="Gly residues" evidence="3">
    <location>
        <begin position="730"/>
        <end position="746"/>
    </location>
</feature>
<dbReference type="Gene3D" id="3.40.50.11210">
    <property type="entry name" value="Rap/Ran-GAP"/>
    <property type="match status" value="1"/>
</dbReference>
<dbReference type="GO" id="GO:0005634">
    <property type="term" value="C:nucleus"/>
    <property type="evidence" value="ECO:0007669"/>
    <property type="project" value="InterPro"/>
</dbReference>
<dbReference type="FunFam" id="3.40.50.11210:FF:000001">
    <property type="entry name" value="Ral GTPase-activating protein subunit alpha-1 isoform 1"/>
    <property type="match status" value="1"/>
</dbReference>
<dbReference type="InterPro" id="IPR000331">
    <property type="entry name" value="Rap/Ran_GAP_dom"/>
</dbReference>
<dbReference type="EnsemblMetazoa" id="AATE005831-RA">
    <property type="protein sequence ID" value="AATE005831-PA.1"/>
    <property type="gene ID" value="AATE005831"/>
</dbReference>
<sequence>MFTKKANIDLKKSTQKIQDSKKDSAARLRHLKTILEHVDSDEAKNLFEANYSHVYYILYDTFVQAEANLKQRVHKTHREELDGSLWLLSKILCLLPELVQRRWQCHSLGRILAKLLHYGNSVKLRREGVKYFLLWYQALGDNAPPFVHGMFTELVPGLSVPQRGIKSSTAVGPLPSDSDFIATDLLNHPNLKGELGGSVFHDTTATHPVKSPEIQPLIPPSSSERTAAPDPRDGLEILLDCMVQSCGCLKWRDSSPQRHIRTFAFLLTKFREQYLPVFCPAFDYTTSVYEPKLDLPVLRSVSKREEVMSSCVVVLVIWIAKYTHERHVSSKLEQVLSLDDEVGAGTDRSLDHASLLSNLRHMGYTQTQLVRDVLYSSRETVNFVHEIYRQAFLMAFTSKSQIEAMRIAISVYRDWMSSIPPPPFLLEPDLEPMPMVGAGAPNASPVALTIDPSAQPGVGTGGTGSRPGSQRLRTDSYLGAMMPTKESGGGSVRAGLQNVLQVFVTNAVNVFMVNTAHLNLHFQSKTNADGFATPLDEQTDICKRVLNIYRTMVMKTRMEPRTWEQLLLVLLQVTSVILQNSPPNAKRNNLGGRLAQPIFQTLIVTWIRAHTNVPVNGGLWDKFLKVLSSLTHREELIVEWDKTMQTLTRVLARQVYNINLSDLPLDRLAEAKGKRKRGTPSNWTGTEGGRSVTAGGGASGSIASEKLPGTAQHDITFTNGSNMTSAGSSSAGGGVGAGSIGNGTAGANGVNRPNSNPSVDDGPGGRACVGMRLSGNRSIPGTPSLNRSYSEGSLVSAPFRKSRARRRLRIAGLALAGGTGSSRDQQRLASMEQQSAAAAAAEHSFSRMLSNTSTTFLSISSENLEMASFSECHEPAAEAVVATGVGVAGVRRAVSLDSVRPPGGSAKKHPDHDGYHHHHRSGAVCGAGGSRSPSPTASSGIESGSIKDSPMQIADALTADSSSIDTQDDPQSFGGSSSSMATTADRRSILAGGTARGWLPDVAAVMWRRMLGALGDVNKILNPKLHAQVYQYLVSMTESLIKIRMNQGITLDGMGGVQSVPASTVATNLVPPIALVAPWCYGALALDAQYAQGKLYAMQLLCTIVQSGASLGNNQLPLFYHALHQALTGEDRAMAYTALRYLGGPRFLSLLLPGHTLLLLDLVHAATVVLTSSETGSHAPRAQVAGLLGSLLCFPRTSLPGPVLQPSEPHIDLMECPDLQEHVLNVVLRCARREPTAKARCIAIASLGQWILQNLTNPVGTGEPGGGFKQKVPHHSSEIQGPHHSPSSSTAINPRIREAFQVLLQALQFKHHTIARLASETLKLCAEQGSRIEQIERLPQLILDTVCLSLDIHNVHHPRESDKTVLTSLLLTLGELCMSFSVATLQQPKQHHDAASEPLILTVFRILHKIATGLQNGERIKLFTTDEDFDMSIAVDDVRESGAGGDSGGYSTMESIANCQSAIRLCAKTVAMHLITNLGHFPMGIGATRLSSLVDEQDDLLSSSTAAVTAASTMASGGQATSSGGMLQRENSIAGNRVDTMEHVLASPNVQLLMLSPELVASFIELPALRLPGGGATAGLLTANRQVRLLLRDLNGKACWDASILYKEPPAAPSPPSIAAPLTDYERNTFHSGVAPVSRHYAHPTMASPSVGSAGSGSSGNAGMMMTQRHFASGSASIDPLMSSAIGLPMTHGPRHTLRHRPVHQLPVAKDLAPDLDQLDDLLQYIGYTSPECLDSSEVPLNTAGPSPLGAALEGQTISIILNQRTIEAEAVARQNALTNGGQQLVGMEQSSSSSFSSSGSTSFPLGAAGSSGYASGYSTAHSYTDEATGVGGGSSIAKASAAPPLERLANDGPTKPFQLGRILFNQLGLAGWERRKRTHLLQRTDKLLRELRNLDNQKCRETHKMAVIYVANGQEDKGSILRNSCGSSTYEMFVSALGWEVELESHNGFLGGLPRQGCGQTAPYYATPFLEVIYHVSTRMPSDTPEAILNKTRHLGNDEVHIVWSEHNRDYRRDILPTEFCDVLIVIYPLKSGLFRVTVNKKPDVPWFGPLSDEMVVGGACLASLVRASAINASRAKRSSLPLYQQYYEERNRSIDTVALRHRENSTFEDFTARIFSPIAPQSTVGVGGGGGAGSMASGTNAPAPLAAALIDHHSRGPSKSTGPSTWIHHPEMVATAREVTQQTLASGSLDQPSPRPLRKLHHPFKAAPKSKSNQHVPSLGGAQMAPFGGSAMMMVTVGGNTQGTPPESPTLPGRKIK</sequence>
<dbReference type="GO" id="GO:0005737">
    <property type="term" value="C:cytoplasm"/>
    <property type="evidence" value="ECO:0007669"/>
    <property type="project" value="TreeGrafter"/>
</dbReference>
<keyword evidence="2" id="KW-0597">Phosphoprotein</keyword>
<dbReference type="GO" id="GO:0051056">
    <property type="term" value="P:regulation of small GTPase mediated signal transduction"/>
    <property type="evidence" value="ECO:0007669"/>
    <property type="project" value="InterPro"/>
</dbReference>
<feature type="compositionally biased region" description="Polar residues" evidence="3">
    <location>
        <begin position="931"/>
        <end position="942"/>
    </location>
</feature>
<accession>A0A182IUP8</accession>
<feature type="region of interest" description="Disordered" evidence="3">
    <location>
        <begin position="671"/>
        <end position="794"/>
    </location>
</feature>
<dbReference type="VEuPathDB" id="VectorBase:AATE005831"/>
<evidence type="ECO:0000313" key="4">
    <source>
        <dbReference type="EnsemblMetazoa" id="AATE005831-PA.1"/>
    </source>
</evidence>
<dbReference type="InterPro" id="IPR027107">
    <property type="entry name" value="Tuberin/Ral-act_asu"/>
</dbReference>
<feature type="region of interest" description="Disordered" evidence="3">
    <location>
        <begin position="2238"/>
        <end position="2259"/>
    </location>
</feature>
<protein>
    <submittedName>
        <fullName evidence="4">Uncharacterized protein</fullName>
    </submittedName>
</protein>
<evidence type="ECO:0000256" key="3">
    <source>
        <dbReference type="SAM" id="MobiDB-lite"/>
    </source>
</evidence>
<dbReference type="PROSITE" id="PS50085">
    <property type="entry name" value="RAPGAP"/>
    <property type="match status" value="1"/>
</dbReference>
<dbReference type="Pfam" id="PF20412">
    <property type="entry name" value="RALGAPB_N"/>
    <property type="match status" value="1"/>
</dbReference>
<evidence type="ECO:0000256" key="2">
    <source>
        <dbReference type="ARBA" id="ARBA00022553"/>
    </source>
</evidence>
<dbReference type="GO" id="GO:0005096">
    <property type="term" value="F:GTPase activator activity"/>
    <property type="evidence" value="ECO:0007669"/>
    <property type="project" value="UniProtKB-KW"/>
</dbReference>
<dbReference type="InterPro" id="IPR046859">
    <property type="entry name" value="RGPA/RALGAPB_N"/>
</dbReference>
<keyword evidence="1" id="KW-0343">GTPase activation</keyword>
<proteinExistence type="predicted"/>
<reference evidence="4" key="1">
    <citation type="submission" date="2022-08" db="UniProtKB">
        <authorList>
            <consortium name="EnsemblMetazoa"/>
        </authorList>
    </citation>
    <scope>IDENTIFICATION</scope>
    <source>
        <strain evidence="4">EBRO</strain>
    </source>
</reference>
<feature type="region of interest" description="Disordered" evidence="3">
    <location>
        <begin position="896"/>
        <end position="947"/>
    </location>
</feature>
<dbReference type="Pfam" id="PF02145">
    <property type="entry name" value="Rap_GAP"/>
    <property type="match status" value="1"/>
</dbReference>
<organism evidence="4">
    <name type="scientific">Anopheles atroparvus</name>
    <name type="common">European mosquito</name>
    <dbReference type="NCBI Taxonomy" id="41427"/>
    <lineage>
        <taxon>Eukaryota</taxon>
        <taxon>Metazoa</taxon>
        <taxon>Ecdysozoa</taxon>
        <taxon>Arthropoda</taxon>
        <taxon>Hexapoda</taxon>
        <taxon>Insecta</taxon>
        <taxon>Pterygota</taxon>
        <taxon>Neoptera</taxon>
        <taxon>Endopterygota</taxon>
        <taxon>Diptera</taxon>
        <taxon>Nematocera</taxon>
        <taxon>Culicoidea</taxon>
        <taxon>Culicidae</taxon>
        <taxon>Anophelinae</taxon>
        <taxon>Anopheles</taxon>
    </lineage>
</organism>